<feature type="domain" description="SAM" evidence="2">
    <location>
        <begin position="25"/>
        <end position="88"/>
    </location>
</feature>
<dbReference type="PANTHER" id="PTHR46829:SF1">
    <property type="entry name" value="STERILE ALPHA MOTIF DOMAIN-CONTAINING PROTEIN 15"/>
    <property type="match status" value="1"/>
</dbReference>
<organism evidence="3 4">
    <name type="scientific">Elysia chlorotica</name>
    <name type="common">Eastern emerald elysia</name>
    <name type="synonym">Sea slug</name>
    <dbReference type="NCBI Taxonomy" id="188477"/>
    <lineage>
        <taxon>Eukaryota</taxon>
        <taxon>Metazoa</taxon>
        <taxon>Spiralia</taxon>
        <taxon>Lophotrochozoa</taxon>
        <taxon>Mollusca</taxon>
        <taxon>Gastropoda</taxon>
        <taxon>Heterobranchia</taxon>
        <taxon>Euthyneura</taxon>
        <taxon>Panpulmonata</taxon>
        <taxon>Sacoglossa</taxon>
        <taxon>Placobranchoidea</taxon>
        <taxon>Plakobranchidae</taxon>
        <taxon>Elysia</taxon>
    </lineage>
</organism>
<dbReference type="EMBL" id="RQTK01000531">
    <property type="protein sequence ID" value="RUS78133.1"/>
    <property type="molecule type" value="Genomic_DNA"/>
</dbReference>
<dbReference type="Pfam" id="PF00536">
    <property type="entry name" value="SAM_1"/>
    <property type="match status" value="1"/>
</dbReference>
<accession>A0A433T954</accession>
<proteinExistence type="predicted"/>
<dbReference type="InterPro" id="IPR001660">
    <property type="entry name" value="SAM"/>
</dbReference>
<dbReference type="SUPFAM" id="SSF47769">
    <property type="entry name" value="SAM/Pointed domain"/>
    <property type="match status" value="1"/>
</dbReference>
<comment type="caution">
    <text evidence="3">The sequence shown here is derived from an EMBL/GenBank/DDBJ whole genome shotgun (WGS) entry which is preliminary data.</text>
</comment>
<dbReference type="Gene3D" id="1.10.150.50">
    <property type="entry name" value="Transcription Factor, Ets-1"/>
    <property type="match status" value="1"/>
</dbReference>
<reference evidence="3 4" key="1">
    <citation type="submission" date="2019-01" db="EMBL/GenBank/DDBJ databases">
        <title>A draft genome assembly of the solar-powered sea slug Elysia chlorotica.</title>
        <authorList>
            <person name="Cai H."/>
            <person name="Li Q."/>
            <person name="Fang X."/>
            <person name="Li J."/>
            <person name="Curtis N.E."/>
            <person name="Altenburger A."/>
            <person name="Shibata T."/>
            <person name="Feng M."/>
            <person name="Maeda T."/>
            <person name="Schwartz J.A."/>
            <person name="Shigenobu S."/>
            <person name="Lundholm N."/>
            <person name="Nishiyama T."/>
            <person name="Yang H."/>
            <person name="Hasebe M."/>
            <person name="Li S."/>
            <person name="Pierce S.K."/>
            <person name="Wang J."/>
        </authorList>
    </citation>
    <scope>NUCLEOTIDE SEQUENCE [LARGE SCALE GENOMIC DNA]</scope>
    <source>
        <strain evidence="3">EC2010</strain>
        <tissue evidence="3">Whole organism of an adult</tissue>
    </source>
</reference>
<evidence type="ECO:0000313" key="4">
    <source>
        <dbReference type="Proteomes" id="UP000271974"/>
    </source>
</evidence>
<gene>
    <name evidence="3" type="ORF">EGW08_014106</name>
</gene>
<evidence type="ECO:0000256" key="1">
    <source>
        <dbReference type="SAM" id="MobiDB-lite"/>
    </source>
</evidence>
<dbReference type="PROSITE" id="PS50105">
    <property type="entry name" value="SAM_DOMAIN"/>
    <property type="match status" value="1"/>
</dbReference>
<sequence>MSDNVVRREIQRRDDPFGIPACFYWTVDEVADWVDSIGYGKYKENFRSHFINGRKLLTVDACVLPRMGITHFGDILCLCKHIREVLGIRRHVRDYNPWQLRSNYISVVPTSGKKQPHLSFREHAKNVERIAEARLQYFKRKHYCYARWTMEPGWDKHIKTESTLENAPQERVLKSMQDRLRAAASKLLSYEEERSMWVHKPDIPTKAQLDRFRYPKLKKPSGLTEKSLSVIGQVNWSPVRNITYCNEQSQQKSKNKGAVSMTENTEIKETDGGPLNNLKLDNVKEGNKDNATTKEVNTVDAGDKKPSAQDKTKAKKKPKVAKAINDNVSTSAPAYNVSIIFHWRKMESSKGYPPLRLDQLVYCGYYNEQQRQAA</sequence>
<evidence type="ECO:0000313" key="3">
    <source>
        <dbReference type="EMBL" id="RUS78133.1"/>
    </source>
</evidence>
<dbReference type="AlphaFoldDB" id="A0A433T954"/>
<keyword evidence="4" id="KW-1185">Reference proteome</keyword>
<protein>
    <recommendedName>
        <fullName evidence="2">SAM domain-containing protein</fullName>
    </recommendedName>
</protein>
<dbReference type="SMART" id="SM00454">
    <property type="entry name" value="SAM"/>
    <property type="match status" value="1"/>
</dbReference>
<dbReference type="PANTHER" id="PTHR46829">
    <property type="entry name" value="STERILE ALPHA MOTIF DOMAIN-CONTAINING PROTEIN 15"/>
    <property type="match status" value="1"/>
</dbReference>
<feature type="compositionally biased region" description="Basic and acidic residues" evidence="1">
    <location>
        <begin position="301"/>
        <end position="312"/>
    </location>
</feature>
<name>A0A433T954_ELYCH</name>
<dbReference type="InterPro" id="IPR013761">
    <property type="entry name" value="SAM/pointed_sf"/>
</dbReference>
<dbReference type="Proteomes" id="UP000271974">
    <property type="component" value="Unassembled WGS sequence"/>
</dbReference>
<evidence type="ECO:0000259" key="2">
    <source>
        <dbReference type="PROSITE" id="PS50105"/>
    </source>
</evidence>
<dbReference type="OrthoDB" id="6133291at2759"/>
<feature type="region of interest" description="Disordered" evidence="1">
    <location>
        <begin position="297"/>
        <end position="320"/>
    </location>
</feature>